<organism evidence="1">
    <name type="scientific">Francisella philomiragia subsp. philomiragia (strain ATCC 25017 / CCUG 19701 / FSC 153 / O#319-036)</name>
    <dbReference type="NCBI Taxonomy" id="484022"/>
    <lineage>
        <taxon>Bacteria</taxon>
        <taxon>Pseudomonadati</taxon>
        <taxon>Pseudomonadota</taxon>
        <taxon>Gammaproteobacteria</taxon>
        <taxon>Thiotrichales</taxon>
        <taxon>Francisellaceae</taxon>
        <taxon>Francisella</taxon>
    </lineage>
</organism>
<dbReference type="AlphaFoldDB" id="B0TWA4"/>
<protein>
    <submittedName>
        <fullName evidence="1">Uncharacterized protein</fullName>
    </submittedName>
</protein>
<evidence type="ECO:0000313" key="1">
    <source>
        <dbReference type="EMBL" id="ABZ87012.1"/>
    </source>
</evidence>
<proteinExistence type="predicted"/>
<dbReference type="EMBL" id="CP000937">
    <property type="protein sequence ID" value="ABZ87012.1"/>
    <property type="molecule type" value="Genomic_DNA"/>
</dbReference>
<name>B0TWA4_FRAP2</name>
<accession>B0TWA4</accession>
<dbReference type="KEGG" id="fph:Fphi_1914"/>
<sequence length="77" mass="8982">MDLIKKLLFLFSWTATADIEEITTNLNSSKLVHILDTIKNDSDIPTPNIFYINFFTEEKSKQIFEINKSIKELKAFL</sequence>
<dbReference type="HOGENOM" id="CLU_2632890_0_0_6"/>
<gene>
    <name evidence="1" type="ordered locus">Fphi_1914</name>
</gene>
<reference evidence="1" key="1">
    <citation type="submission" date="2009-01" db="EMBL/GenBank/DDBJ databases">
        <title>Complete sequence of chromosome of Francisella philomiragia subsp. philomiragia ATCC 25017.</title>
        <authorList>
            <consortium name="US DOE Joint Genome Institute"/>
            <person name="Copeland A."/>
            <person name="Lucas S."/>
            <person name="Lapidus A."/>
            <person name="Barry K."/>
            <person name="Detter J.C."/>
            <person name="Glavina del Rio T."/>
            <person name="Hammon N."/>
            <person name="Israni S."/>
            <person name="Dalin E."/>
            <person name="Tice H."/>
            <person name="Pitluck S."/>
            <person name="Chain P."/>
            <person name="Malfatti S."/>
            <person name="Shin M."/>
            <person name="Vergez L."/>
            <person name="Schmutz J."/>
            <person name="Larimer F."/>
            <person name="Land M."/>
            <person name="Hauser L."/>
            <person name="Richardson P."/>
        </authorList>
    </citation>
    <scope>NUCLEOTIDE SEQUENCE</scope>
    <source>
        <strain evidence="1">ATCC 25017</strain>
    </source>
</reference>